<dbReference type="InterPro" id="IPR027815">
    <property type="entry name" value="CSC1/OSCA1-like_cyt"/>
</dbReference>
<feature type="domain" description="CSC1/OSCA1-like cytosolic" evidence="10">
    <location>
        <begin position="248"/>
        <end position="433"/>
    </location>
</feature>
<evidence type="ECO:0000256" key="1">
    <source>
        <dbReference type="ARBA" id="ARBA00004141"/>
    </source>
</evidence>
<evidence type="ECO:0000256" key="7">
    <source>
        <dbReference type="SAM" id="Phobius"/>
    </source>
</evidence>
<feature type="transmembrane region" description="Helical" evidence="7">
    <location>
        <begin position="168"/>
        <end position="191"/>
    </location>
</feature>
<evidence type="ECO:0000256" key="6">
    <source>
        <dbReference type="ARBA" id="ARBA00023136"/>
    </source>
</evidence>
<comment type="similarity">
    <text evidence="2">Belongs to the CSC1 (TC 1.A.17) family.</text>
</comment>
<evidence type="ECO:0000256" key="2">
    <source>
        <dbReference type="ARBA" id="ARBA00007779"/>
    </source>
</evidence>
<feature type="transmembrane region" description="Helical" evidence="7">
    <location>
        <begin position="736"/>
        <end position="759"/>
    </location>
</feature>
<keyword evidence="3" id="KW-0813">Transport</keyword>
<evidence type="ECO:0000256" key="3">
    <source>
        <dbReference type="ARBA" id="ARBA00022448"/>
    </source>
</evidence>
<keyword evidence="12" id="KW-1185">Reference proteome</keyword>
<dbReference type="PANTHER" id="PTHR13018:SF5">
    <property type="entry name" value="RE44586P"/>
    <property type="match status" value="1"/>
</dbReference>
<dbReference type="InterPro" id="IPR003864">
    <property type="entry name" value="CSC1/OSCA1-like_7TM"/>
</dbReference>
<organism evidence="11 12">
    <name type="scientific">Blomia tropicalis</name>
    <name type="common">Mite</name>
    <dbReference type="NCBI Taxonomy" id="40697"/>
    <lineage>
        <taxon>Eukaryota</taxon>
        <taxon>Metazoa</taxon>
        <taxon>Ecdysozoa</taxon>
        <taxon>Arthropoda</taxon>
        <taxon>Chelicerata</taxon>
        <taxon>Arachnida</taxon>
        <taxon>Acari</taxon>
        <taxon>Acariformes</taxon>
        <taxon>Sarcoptiformes</taxon>
        <taxon>Astigmata</taxon>
        <taxon>Glycyphagoidea</taxon>
        <taxon>Echimyopodidae</taxon>
        <taxon>Blomia</taxon>
    </lineage>
</organism>
<dbReference type="InterPro" id="IPR045122">
    <property type="entry name" value="Csc1-like"/>
</dbReference>
<keyword evidence="4 7" id="KW-0812">Transmembrane</keyword>
<gene>
    <name evidence="11" type="ORF">RDWZM_007050</name>
</gene>
<feature type="transmembrane region" description="Helical" evidence="7">
    <location>
        <begin position="577"/>
        <end position="601"/>
    </location>
</feature>
<evidence type="ECO:0000259" key="8">
    <source>
        <dbReference type="Pfam" id="PF02714"/>
    </source>
</evidence>
<feature type="transmembrane region" description="Helical" evidence="7">
    <location>
        <begin position="213"/>
        <end position="232"/>
    </location>
</feature>
<dbReference type="EMBL" id="JAPWDV010000002">
    <property type="protein sequence ID" value="KAJ6221238.1"/>
    <property type="molecule type" value="Genomic_DNA"/>
</dbReference>
<dbReference type="Pfam" id="PF13967">
    <property type="entry name" value="RSN1_TM"/>
    <property type="match status" value="1"/>
</dbReference>
<name>A0A9Q0M794_BLOTA</name>
<protein>
    <submittedName>
        <fullName evidence="11">Uncharacterized protein</fullName>
    </submittedName>
</protein>
<feature type="domain" description="CSC1/OSCA1-like 7TM region" evidence="8">
    <location>
        <begin position="449"/>
        <end position="693"/>
    </location>
</feature>
<evidence type="ECO:0000259" key="9">
    <source>
        <dbReference type="Pfam" id="PF13967"/>
    </source>
</evidence>
<evidence type="ECO:0000256" key="5">
    <source>
        <dbReference type="ARBA" id="ARBA00022989"/>
    </source>
</evidence>
<feature type="transmembrane region" description="Helical" evidence="7">
    <location>
        <begin position="649"/>
        <end position="676"/>
    </location>
</feature>
<feature type="domain" description="CSC1/OSCA1-like N-terminal transmembrane" evidence="9">
    <location>
        <begin position="138"/>
        <end position="231"/>
    </location>
</feature>
<evidence type="ECO:0000259" key="10">
    <source>
        <dbReference type="Pfam" id="PF14703"/>
    </source>
</evidence>
<comment type="subcellular location">
    <subcellularLocation>
        <location evidence="1">Membrane</location>
        <topology evidence="1">Multi-pass membrane protein</topology>
    </subcellularLocation>
</comment>
<feature type="transmembrane region" description="Helical" evidence="7">
    <location>
        <begin position="25"/>
        <end position="46"/>
    </location>
</feature>
<dbReference type="PANTHER" id="PTHR13018">
    <property type="entry name" value="PROBABLE MEMBRANE PROTEIN DUF221-RELATED"/>
    <property type="match status" value="1"/>
</dbReference>
<comment type="caution">
    <text evidence="11">The sequence shown here is derived from an EMBL/GenBank/DDBJ whole genome shotgun (WGS) entry which is preliminary data.</text>
</comment>
<dbReference type="Pfam" id="PF14703">
    <property type="entry name" value="PHM7_cyt"/>
    <property type="match status" value="1"/>
</dbReference>
<reference evidence="11" key="1">
    <citation type="submission" date="2022-12" db="EMBL/GenBank/DDBJ databases">
        <title>Genome assemblies of Blomia tropicalis.</title>
        <authorList>
            <person name="Cui Y."/>
        </authorList>
    </citation>
    <scope>NUCLEOTIDE SEQUENCE</scope>
    <source>
        <tissue evidence="11">Adult mites</tissue>
    </source>
</reference>
<dbReference type="AlphaFoldDB" id="A0A9Q0M794"/>
<dbReference type="InterPro" id="IPR032880">
    <property type="entry name" value="CSC1/OSCA1-like_N"/>
</dbReference>
<accession>A0A9Q0M794</accession>
<keyword evidence="5 7" id="KW-1133">Transmembrane helix</keyword>
<evidence type="ECO:0000313" key="12">
    <source>
        <dbReference type="Proteomes" id="UP001142055"/>
    </source>
</evidence>
<proteinExistence type="inferred from homology"/>
<evidence type="ECO:0000256" key="4">
    <source>
        <dbReference type="ARBA" id="ARBA00022692"/>
    </source>
</evidence>
<feature type="transmembrane region" description="Helical" evidence="7">
    <location>
        <begin position="696"/>
        <end position="715"/>
    </location>
</feature>
<dbReference type="GO" id="GO:0005886">
    <property type="term" value="C:plasma membrane"/>
    <property type="evidence" value="ECO:0007669"/>
    <property type="project" value="TreeGrafter"/>
</dbReference>
<dbReference type="GO" id="GO:0005227">
    <property type="term" value="F:calcium-activated cation channel activity"/>
    <property type="evidence" value="ECO:0007669"/>
    <property type="project" value="InterPro"/>
</dbReference>
<feature type="transmembrane region" description="Helical" evidence="7">
    <location>
        <begin position="448"/>
        <end position="471"/>
    </location>
</feature>
<dbReference type="Proteomes" id="UP001142055">
    <property type="component" value="Chromosome 2"/>
</dbReference>
<feature type="transmembrane region" description="Helical" evidence="7">
    <location>
        <begin position="502"/>
        <end position="524"/>
    </location>
</feature>
<dbReference type="Pfam" id="PF02714">
    <property type="entry name" value="RSN1_7TM"/>
    <property type="match status" value="1"/>
</dbReference>
<sequence>MDSCYVIRSNGTESIPGWEGIPEAVVLNALLATFCLILLSVVRIIYFRRKPYQNDWNVGWLQFIFSDRNVNILHNDALINRDNPKAYIPPHMWEYADRIENKVQERDMKSDLYVETSSSDRMKKKHQEKLDSVGKDRFWLLDYLLIKDKDIYDHRGLDAFQYLLFQRYIIYFLTALTAVCMIILMPINIFGKTSNRQYFEMTTINNIDGSSDIFWVHTIIAISVVILGLVMMKNFSDLIFASTPESEDRTILIQNIPESKRKARMLQAYIEKKFMGVEVTQITFTYATDMLFSMKQQQKTIQSALIYSSNYEIEYGYPLRVSKYYAGRFLPLETVDATEYYIEQQKEYRVLVEEEVNRLITDPQHAVFVKLRNELMAHRILEHCESTQHERVIKRFCRYIKSWFVSKSGINVDSFDYNNWVIKPAPYPDDIEWYDIIMNTNTSGAFDVLLNIIVLVIFIFLTTPLVAISFLGEIVSKIGMNDSITPINEIQIGASKIQLAKYFSILIVNTISIILPNLIMFIVLHTPRNTKSEKTYRAMIGVYLFLLCMVFICPSIGLSSGLLLIKKVFDSSESSKNLYHCLFPAASSAWFVQYVISSIFLNPLEIMRLADLSLYILNCIIYPRTEAEFLRARIETNFDFNYASSYPRFLLIFTIVTTYSIACPIIAPFGLLYMIFKYLVDRYNIYYLYYAPVISPHIHQMAIMFVLGSFFFLLLQLTAFLNSRIEFSLSFKPSNVCSVALLLYIILMCFTWCNFSYLYPKDAGALSEHQQQNWSKNSRRLRSNKLGNETQGHTTITKLRAD</sequence>
<keyword evidence="6 7" id="KW-0472">Membrane</keyword>
<evidence type="ECO:0000313" key="11">
    <source>
        <dbReference type="EMBL" id="KAJ6221238.1"/>
    </source>
</evidence>
<feature type="transmembrane region" description="Helical" evidence="7">
    <location>
        <begin position="536"/>
        <end position="565"/>
    </location>
</feature>
<dbReference type="OMA" id="REYHPST"/>